<dbReference type="STRING" id="38300.SPRI_3801"/>
<dbReference type="EMBL" id="CP011340">
    <property type="protein sequence ID" value="ALC22107.1"/>
    <property type="molecule type" value="Genomic_DNA"/>
</dbReference>
<evidence type="ECO:0000313" key="3">
    <source>
        <dbReference type="EMBL" id="ALC22107.1"/>
    </source>
</evidence>
<evidence type="ECO:0000256" key="1">
    <source>
        <dbReference type="SAM" id="MobiDB-lite"/>
    </source>
</evidence>
<dbReference type="GeneID" id="97235171"/>
<gene>
    <name evidence="3" type="ORF">SPRI_3801</name>
</gene>
<dbReference type="KEGG" id="spri:SPRI_3801"/>
<proteinExistence type="predicted"/>
<keyword evidence="2" id="KW-1133">Transmembrane helix</keyword>
<feature type="compositionally biased region" description="Low complexity" evidence="1">
    <location>
        <begin position="31"/>
        <end position="58"/>
    </location>
</feature>
<protein>
    <submittedName>
        <fullName evidence="3">Uncharacterized protein</fullName>
    </submittedName>
</protein>
<dbReference type="PATRIC" id="fig|38300.4.peg.3990"/>
<keyword evidence="2" id="KW-0812">Transmembrane</keyword>
<keyword evidence="2" id="KW-0472">Membrane</keyword>
<evidence type="ECO:0000256" key="2">
    <source>
        <dbReference type="SAM" id="Phobius"/>
    </source>
</evidence>
<feature type="region of interest" description="Disordered" evidence="1">
    <location>
        <begin position="1"/>
        <end position="71"/>
    </location>
</feature>
<reference evidence="3 4" key="1">
    <citation type="submission" date="2015-08" db="EMBL/GenBank/DDBJ databases">
        <title>Genome sequence of the pristinamycin over-producing bacterium Streptomyces pristinaespiralis HCCB10218.</title>
        <authorList>
            <person name="Tian J."/>
            <person name="Yang J."/>
            <person name="Li L."/>
            <person name="Ruan L."/>
            <person name="Wei W."/>
            <person name="Zheng G."/>
            <person name="Wei Z."/>
            <person name="Yang S."/>
            <person name="Ge M."/>
            <person name="Jiang W."/>
            <person name="Lu Y."/>
        </authorList>
    </citation>
    <scope>NUCLEOTIDE SEQUENCE [LARGE SCALE GENOMIC DNA]</scope>
    <source>
        <strain evidence="3 4">HCCB 10218</strain>
    </source>
</reference>
<accession>A0A0M4DTJ1</accession>
<dbReference type="OMA" id="DCMHRGS"/>
<dbReference type="Proteomes" id="UP000060513">
    <property type="component" value="Chromosome"/>
</dbReference>
<feature type="transmembrane region" description="Helical" evidence="2">
    <location>
        <begin position="78"/>
        <end position="96"/>
    </location>
</feature>
<feature type="compositionally biased region" description="Pro residues" evidence="1">
    <location>
        <begin position="1"/>
        <end position="30"/>
    </location>
</feature>
<dbReference type="AlphaFoldDB" id="A0A0M4DTJ1"/>
<sequence length="180" mass="19226">MTYPPQQGPGPYGQPPQQGPGPYGQPPQQPQPGYGYPQQPHMQQPQPGYGQTQPQQWGTAPTPPPAPSRGGLSLKTKFQIVVGVLAVIAFAVFWFMGRDDADTAKAGDCLKNSGNDINPDLQVVDCGGAEAAYKVVSVHSDTTDQTICEGKADMGYYEQTSGGRRSSGKSFVLCLNEIKK</sequence>
<dbReference type="RefSeq" id="WP_005315004.1">
    <property type="nucleotide sequence ID" value="NZ_CP011340.1"/>
</dbReference>
<dbReference type="OrthoDB" id="4320938at2"/>
<evidence type="ECO:0000313" key="4">
    <source>
        <dbReference type="Proteomes" id="UP000060513"/>
    </source>
</evidence>
<name>A0A0M4DTJ1_STRPR</name>
<organism evidence="3">
    <name type="scientific">Streptomyces pristinaespiralis</name>
    <dbReference type="NCBI Taxonomy" id="38300"/>
    <lineage>
        <taxon>Bacteria</taxon>
        <taxon>Bacillati</taxon>
        <taxon>Actinomycetota</taxon>
        <taxon>Actinomycetes</taxon>
        <taxon>Kitasatosporales</taxon>
        <taxon>Streptomycetaceae</taxon>
        <taxon>Streptomyces</taxon>
    </lineage>
</organism>